<evidence type="ECO:0000313" key="2">
    <source>
        <dbReference type="EMBL" id="TCT17497.1"/>
    </source>
</evidence>
<dbReference type="EMBL" id="SMAN01000031">
    <property type="protein sequence ID" value="TCT17497.1"/>
    <property type="molecule type" value="Genomic_DNA"/>
</dbReference>
<evidence type="ECO:0000313" key="3">
    <source>
        <dbReference type="Proteomes" id="UP000294650"/>
    </source>
</evidence>
<feature type="transmembrane region" description="Helical" evidence="1">
    <location>
        <begin position="128"/>
        <end position="148"/>
    </location>
</feature>
<dbReference type="AlphaFoldDB" id="A0A4V2V0R1"/>
<keyword evidence="1" id="KW-0812">Transmembrane</keyword>
<sequence length="341" mass="40317">MKKKSAYEININTSHFKFVYSDFTNTDEIVVWLNKLKGIISKSKIEQKSFKIRNLIDGVKWTEILDDFTNKAHVPSLEIIENLPKNPNIKIKQFKELIFMKINSSFAILNKDKWQIDFISKNDNIEPFFISMIKYFIATLFVYFYELFIVHGNIMNYKGSNYLISNIENSGKTSLSLLFWVNKSKWITDDITYINSDGLFLVDNFRDYTNIRKGSFNAFRSKLENINKFIINENEEEYMISFDYFKTNHPPHNNKVDFIIVPNIDGNEININVEQIQTINKNHLFLNEAATIKFYDYFFSGLRKNKIEPLFIKNTPIYKIVTGYNYIDNFEKIINKVGKKK</sequence>
<evidence type="ECO:0000256" key="1">
    <source>
        <dbReference type="SAM" id="Phobius"/>
    </source>
</evidence>
<accession>A0A4V2V0R1</accession>
<dbReference type="Proteomes" id="UP000294650">
    <property type="component" value="Unassembled WGS sequence"/>
</dbReference>
<keyword evidence="1" id="KW-0472">Membrane</keyword>
<protein>
    <submittedName>
        <fullName evidence="2">Uncharacterized protein</fullName>
    </submittedName>
</protein>
<comment type="caution">
    <text evidence="2">The sequence shown here is derived from an EMBL/GenBank/DDBJ whole genome shotgun (WGS) entry which is preliminary data.</text>
</comment>
<organism evidence="2 3">
    <name type="scientific">Melghiribacillus thermohalophilus</name>
    <dbReference type="NCBI Taxonomy" id="1324956"/>
    <lineage>
        <taxon>Bacteria</taxon>
        <taxon>Bacillati</taxon>
        <taxon>Bacillota</taxon>
        <taxon>Bacilli</taxon>
        <taxon>Bacillales</taxon>
        <taxon>Bacillaceae</taxon>
        <taxon>Melghiribacillus</taxon>
    </lineage>
</organism>
<keyword evidence="3" id="KW-1185">Reference proteome</keyword>
<reference evidence="2 3" key="1">
    <citation type="submission" date="2019-03" db="EMBL/GenBank/DDBJ databases">
        <title>Genomic Encyclopedia of Type Strains, Phase IV (KMG-IV): sequencing the most valuable type-strain genomes for metagenomic binning, comparative biology and taxonomic classification.</title>
        <authorList>
            <person name="Goeker M."/>
        </authorList>
    </citation>
    <scope>NUCLEOTIDE SEQUENCE [LARGE SCALE GENOMIC DNA]</scope>
    <source>
        <strain evidence="2 3">DSM 25894</strain>
    </source>
</reference>
<keyword evidence="1" id="KW-1133">Transmembrane helix</keyword>
<name>A0A4V2V0R1_9BACI</name>
<proteinExistence type="predicted"/>
<gene>
    <name evidence="2" type="ORF">EDD68_13116</name>
</gene>
<dbReference type="RefSeq" id="WP_132373084.1">
    <property type="nucleotide sequence ID" value="NZ_SMAN01000031.1"/>
</dbReference>